<comment type="caution">
    <text evidence="3">The sequence shown here is derived from an EMBL/GenBank/DDBJ whole genome shotgun (WGS) entry which is preliminary data.</text>
</comment>
<feature type="coiled-coil region" evidence="1">
    <location>
        <begin position="60"/>
        <end position="87"/>
    </location>
</feature>
<accession>X0ZP68</accession>
<keyword evidence="1" id="KW-0175">Coiled coil</keyword>
<proteinExistence type="predicted"/>
<dbReference type="EMBL" id="BARS01055904">
    <property type="protein sequence ID" value="GAG49966.1"/>
    <property type="molecule type" value="Genomic_DNA"/>
</dbReference>
<feature type="transmembrane region" description="Helical" evidence="2">
    <location>
        <begin position="37"/>
        <end position="60"/>
    </location>
</feature>
<feature type="non-terminal residue" evidence="3">
    <location>
        <position position="1"/>
    </location>
</feature>
<protein>
    <submittedName>
        <fullName evidence="3">Uncharacterized protein</fullName>
    </submittedName>
</protein>
<organism evidence="3">
    <name type="scientific">marine sediment metagenome</name>
    <dbReference type="NCBI Taxonomy" id="412755"/>
    <lineage>
        <taxon>unclassified sequences</taxon>
        <taxon>metagenomes</taxon>
        <taxon>ecological metagenomes</taxon>
    </lineage>
</organism>
<evidence type="ECO:0000256" key="1">
    <source>
        <dbReference type="SAM" id="Coils"/>
    </source>
</evidence>
<evidence type="ECO:0000256" key="2">
    <source>
        <dbReference type="SAM" id="Phobius"/>
    </source>
</evidence>
<gene>
    <name evidence="3" type="ORF">S01H1_82460</name>
</gene>
<evidence type="ECO:0000313" key="3">
    <source>
        <dbReference type="EMBL" id="GAG49966.1"/>
    </source>
</evidence>
<keyword evidence="2" id="KW-0472">Membrane</keyword>
<reference evidence="3" key="1">
    <citation type="journal article" date="2014" name="Front. Microbiol.">
        <title>High frequency of phylogenetically diverse reductive dehalogenase-homologous genes in deep subseafloor sedimentary metagenomes.</title>
        <authorList>
            <person name="Kawai M."/>
            <person name="Futagami T."/>
            <person name="Toyoda A."/>
            <person name="Takaki Y."/>
            <person name="Nishi S."/>
            <person name="Hori S."/>
            <person name="Arai W."/>
            <person name="Tsubouchi T."/>
            <person name="Morono Y."/>
            <person name="Uchiyama I."/>
            <person name="Ito T."/>
            <person name="Fujiyama A."/>
            <person name="Inagaki F."/>
            <person name="Takami H."/>
        </authorList>
    </citation>
    <scope>NUCLEOTIDE SEQUENCE</scope>
    <source>
        <strain evidence="3">Expedition CK06-06</strain>
    </source>
</reference>
<sequence length="96" mass="11419">DYLNPGIYKVYAEITYDVDKIAMAEDSFEVMRSRFALISRIALLSLLVLSVIVILVLIIIKQRKKKRKKTEKSLKDYKKRVRKAMERHKNKIRHNK</sequence>
<name>X0ZP68_9ZZZZ</name>
<keyword evidence="2" id="KW-1133">Transmembrane helix</keyword>
<dbReference type="AlphaFoldDB" id="X0ZP68"/>
<keyword evidence="2" id="KW-0812">Transmembrane</keyword>